<reference evidence="2 3" key="1">
    <citation type="journal article" date="2014" name="BMC Genomics">
        <title>Comparative genome sequencing reveals chemotype-specific gene clusters in the toxigenic black mold Stachybotrys.</title>
        <authorList>
            <person name="Semeiks J."/>
            <person name="Borek D."/>
            <person name="Otwinowski Z."/>
            <person name="Grishin N.V."/>
        </authorList>
    </citation>
    <scope>NUCLEOTIDE SEQUENCE [LARGE SCALE GENOMIC DNA]</scope>
    <source>
        <strain evidence="2 3">IBT 40285</strain>
    </source>
</reference>
<name>A0A084QQS6_STAC4</name>
<dbReference type="OrthoDB" id="4158609at2759"/>
<evidence type="ECO:0000313" key="3">
    <source>
        <dbReference type="Proteomes" id="UP000028524"/>
    </source>
</evidence>
<sequence>MDSQGSQNTPAEGGRRRSSNSFMPAFESLSHQKRGSEDHIARRQSMTDQHVKGGIFSTFFHNTLGKNASK</sequence>
<protein>
    <recommendedName>
        <fullName evidence="4">Conidiation-specific protein 8</fullName>
    </recommendedName>
</protein>
<evidence type="ECO:0000313" key="2">
    <source>
        <dbReference type="EMBL" id="KFA66311.1"/>
    </source>
</evidence>
<dbReference type="EMBL" id="KL660462">
    <property type="protein sequence ID" value="KFA66311.1"/>
    <property type="molecule type" value="Genomic_DNA"/>
</dbReference>
<evidence type="ECO:0000256" key="1">
    <source>
        <dbReference type="SAM" id="MobiDB-lite"/>
    </source>
</evidence>
<evidence type="ECO:0008006" key="4">
    <source>
        <dbReference type="Google" id="ProtNLM"/>
    </source>
</evidence>
<gene>
    <name evidence="2" type="ORF">S40285_01868</name>
</gene>
<feature type="region of interest" description="Disordered" evidence="1">
    <location>
        <begin position="1"/>
        <end position="40"/>
    </location>
</feature>
<dbReference type="AlphaFoldDB" id="A0A084QQS6"/>
<dbReference type="Proteomes" id="UP000028524">
    <property type="component" value="Unassembled WGS sequence"/>
</dbReference>
<organism evidence="2 3">
    <name type="scientific">Stachybotrys chlorohalonatus (strain IBT 40285)</name>
    <dbReference type="NCBI Taxonomy" id="1283841"/>
    <lineage>
        <taxon>Eukaryota</taxon>
        <taxon>Fungi</taxon>
        <taxon>Dikarya</taxon>
        <taxon>Ascomycota</taxon>
        <taxon>Pezizomycotina</taxon>
        <taxon>Sordariomycetes</taxon>
        <taxon>Hypocreomycetidae</taxon>
        <taxon>Hypocreales</taxon>
        <taxon>Stachybotryaceae</taxon>
        <taxon>Stachybotrys</taxon>
    </lineage>
</organism>
<keyword evidence="3" id="KW-1185">Reference proteome</keyword>
<dbReference type="InParanoid" id="A0A084QQS6"/>
<dbReference type="OMA" id="SQFFHNN"/>
<dbReference type="HOGENOM" id="CLU_180967_1_0_1"/>
<feature type="compositionally biased region" description="Polar residues" evidence="1">
    <location>
        <begin position="1"/>
        <end position="10"/>
    </location>
</feature>
<accession>A0A084QQS6</accession>
<proteinExistence type="predicted"/>